<accession>A0ACD0WK63</accession>
<reference evidence="2" key="1">
    <citation type="journal article" date="2019" name="MBio">
        <title>Comparative genomics for the elucidation of multidrug resistance (MDR) in Candida lusitaniae.</title>
        <authorList>
            <person name="Kannan A."/>
            <person name="Asner S.A."/>
            <person name="Trachsel E."/>
            <person name="Kelly S."/>
            <person name="Parker J."/>
            <person name="Sanglard D."/>
        </authorList>
    </citation>
    <scope>NUCLEOTIDE SEQUENCE [LARGE SCALE GENOMIC DNA]</scope>
    <source>
        <strain evidence="2">P1</strain>
    </source>
</reference>
<name>A0ACD0WK63_CLALS</name>
<keyword evidence="2" id="KW-1185">Reference proteome</keyword>
<dbReference type="Proteomes" id="UP000326582">
    <property type="component" value="Chromosome 3"/>
</dbReference>
<proteinExistence type="predicted"/>
<evidence type="ECO:0000313" key="2">
    <source>
        <dbReference type="Proteomes" id="UP000326582"/>
    </source>
</evidence>
<organism evidence="1 2">
    <name type="scientific">Clavispora lusitaniae</name>
    <name type="common">Candida lusitaniae</name>
    <dbReference type="NCBI Taxonomy" id="36911"/>
    <lineage>
        <taxon>Eukaryota</taxon>
        <taxon>Fungi</taxon>
        <taxon>Dikarya</taxon>
        <taxon>Ascomycota</taxon>
        <taxon>Saccharomycotina</taxon>
        <taxon>Pichiomycetes</taxon>
        <taxon>Metschnikowiaceae</taxon>
        <taxon>Clavispora</taxon>
    </lineage>
</organism>
<protein>
    <submittedName>
        <fullName evidence="1">Uncharacterized protein</fullName>
    </submittedName>
</protein>
<dbReference type="EMBL" id="CP038486">
    <property type="protein sequence ID" value="QFZ27840.1"/>
    <property type="molecule type" value="Genomic_DNA"/>
</dbReference>
<gene>
    <name evidence="1" type="ORF">EJF14_30828</name>
</gene>
<sequence length="135" mass="15235">MSTFTVIYSRYHSKMTNNATGRKRLPAQVWGPIAGSSIGVNNRHGLVLTETSNIDRYSYFKRRGSDKFCRVFFEECHPHVCPMMHLSHSSAFVLAFNGVCSNGSIVPSPHMLTMFLCIDPSLIFFLQMPQLSCKP</sequence>
<evidence type="ECO:0000313" key="1">
    <source>
        <dbReference type="EMBL" id="QFZ27840.1"/>
    </source>
</evidence>